<feature type="compositionally biased region" description="Low complexity" evidence="1">
    <location>
        <begin position="214"/>
        <end position="227"/>
    </location>
</feature>
<evidence type="ECO:0000256" key="1">
    <source>
        <dbReference type="SAM" id="MobiDB-lite"/>
    </source>
</evidence>
<name>A0A553I538_9PEZI</name>
<sequence>MDDNARRRRQEQASSSSSSRYVMNDPNAARRPYGMAGLDRYRNATASSSTSPPAPRSMGGATSYSGYYQEPSAAFSQSIPQSTIAYQPEYAHDSRQTQGYGAYNTSMLYNVPQASAQSSVYDTNQQFSSRQSGGLQMMPTDVAAPYFPSEPTNAAATAGLQPQTASSSTTAVYQQSPADQRMLQQSYPSAMAPMGSMAQAEAEQIVEEEEEEQQQQYTAPAPAQTSQMGEAYEQYQSALRDIFTNIQNGVLQNAGESLLGVSEWLLTKVVDLGLTGDEESLHEDRIKLWRDFNHAWLSLCQKQIDMYNSGIPPQRNQSVLSEEDLKKMGQELIRLCNGIERHGLVDYEYGVWEEQIIDILGKCLDGYDDEARK</sequence>
<proteinExistence type="predicted"/>
<protein>
    <submittedName>
        <fullName evidence="2">Uncharacterized protein</fullName>
    </submittedName>
</protein>
<feature type="compositionally biased region" description="Acidic residues" evidence="1">
    <location>
        <begin position="204"/>
        <end position="213"/>
    </location>
</feature>
<keyword evidence="3" id="KW-1185">Reference proteome</keyword>
<feature type="region of interest" description="Disordered" evidence="1">
    <location>
        <begin position="153"/>
        <end position="175"/>
    </location>
</feature>
<feature type="region of interest" description="Disordered" evidence="1">
    <location>
        <begin position="203"/>
        <end position="230"/>
    </location>
</feature>
<gene>
    <name evidence="2" type="ORF">FHL15_003646</name>
</gene>
<accession>A0A553I538</accession>
<dbReference type="EMBL" id="VFLP01000016">
    <property type="protein sequence ID" value="TRX95315.1"/>
    <property type="molecule type" value="Genomic_DNA"/>
</dbReference>
<dbReference type="OrthoDB" id="5552418at2759"/>
<organism evidence="2 3">
    <name type="scientific">Xylaria flabelliformis</name>
    <dbReference type="NCBI Taxonomy" id="2512241"/>
    <lineage>
        <taxon>Eukaryota</taxon>
        <taxon>Fungi</taxon>
        <taxon>Dikarya</taxon>
        <taxon>Ascomycota</taxon>
        <taxon>Pezizomycotina</taxon>
        <taxon>Sordariomycetes</taxon>
        <taxon>Xylariomycetidae</taxon>
        <taxon>Xylariales</taxon>
        <taxon>Xylariaceae</taxon>
        <taxon>Xylaria</taxon>
    </lineage>
</organism>
<comment type="caution">
    <text evidence="2">The sequence shown here is derived from an EMBL/GenBank/DDBJ whole genome shotgun (WGS) entry which is preliminary data.</text>
</comment>
<dbReference type="AlphaFoldDB" id="A0A553I538"/>
<reference evidence="3" key="1">
    <citation type="submission" date="2019-06" db="EMBL/GenBank/DDBJ databases">
        <title>Draft genome sequence of the griseofulvin-producing fungus Xylaria cubensis strain G536.</title>
        <authorList>
            <person name="Mead M.E."/>
            <person name="Raja H.A."/>
            <person name="Steenwyk J.L."/>
            <person name="Knowles S.L."/>
            <person name="Oberlies N.H."/>
            <person name="Rokas A."/>
        </authorList>
    </citation>
    <scope>NUCLEOTIDE SEQUENCE [LARGE SCALE GENOMIC DNA]</scope>
    <source>
        <strain evidence="3">G536</strain>
    </source>
</reference>
<feature type="region of interest" description="Disordered" evidence="1">
    <location>
        <begin position="1"/>
        <end position="63"/>
    </location>
</feature>
<dbReference type="Proteomes" id="UP000319160">
    <property type="component" value="Unassembled WGS sequence"/>
</dbReference>
<evidence type="ECO:0000313" key="2">
    <source>
        <dbReference type="EMBL" id="TRX95315.1"/>
    </source>
</evidence>
<evidence type="ECO:0000313" key="3">
    <source>
        <dbReference type="Proteomes" id="UP000319160"/>
    </source>
</evidence>